<gene>
    <name evidence="1" type="ORF">TSPGSL018_12646</name>
</gene>
<evidence type="ECO:0000313" key="1">
    <source>
        <dbReference type="EMBL" id="JAC79467.1"/>
    </source>
</evidence>
<dbReference type="AlphaFoldDB" id="A0A061S2R7"/>
<proteinExistence type="predicted"/>
<name>A0A061S2R7_9CHLO</name>
<organism evidence="1">
    <name type="scientific">Tetraselmis sp. GSL018</name>
    <dbReference type="NCBI Taxonomy" id="582737"/>
    <lineage>
        <taxon>Eukaryota</taxon>
        <taxon>Viridiplantae</taxon>
        <taxon>Chlorophyta</taxon>
        <taxon>core chlorophytes</taxon>
        <taxon>Chlorodendrophyceae</taxon>
        <taxon>Chlorodendrales</taxon>
        <taxon>Chlorodendraceae</taxon>
        <taxon>Tetraselmis</taxon>
    </lineage>
</organism>
<dbReference type="EMBL" id="GBEZ01005890">
    <property type="protein sequence ID" value="JAC79467.1"/>
    <property type="molecule type" value="Transcribed_RNA"/>
</dbReference>
<reference evidence="1" key="1">
    <citation type="submission" date="2014-05" db="EMBL/GenBank/DDBJ databases">
        <title>The transcriptome of the halophilic microalga Tetraselmis sp. GSL018 isolated from the Great Salt Lake, Utah.</title>
        <authorList>
            <person name="Jinkerson R.E."/>
            <person name="D'Adamo S."/>
            <person name="Posewitz M.C."/>
        </authorList>
    </citation>
    <scope>NUCLEOTIDE SEQUENCE</scope>
    <source>
        <strain evidence="1">GSL018</strain>
    </source>
</reference>
<sequence length="50" mass="5490">PLSNFSFRYDVSPHAPQPKDFSLAQTSAMQLPSPQSAVVSPHMVLIKSIH</sequence>
<feature type="non-terminal residue" evidence="1">
    <location>
        <position position="1"/>
    </location>
</feature>
<protein>
    <submittedName>
        <fullName evidence="1">Uncharacterized protein</fullName>
    </submittedName>
</protein>
<accession>A0A061S2R7</accession>